<dbReference type="Pfam" id="PF00686">
    <property type="entry name" value="CBM_20"/>
    <property type="match status" value="1"/>
</dbReference>
<dbReference type="Gene3D" id="2.60.40.10">
    <property type="entry name" value="Immunoglobulins"/>
    <property type="match status" value="1"/>
</dbReference>
<evidence type="ECO:0000313" key="2">
    <source>
        <dbReference type="EMBL" id="RON50010.1"/>
    </source>
</evidence>
<dbReference type="OrthoDB" id="9805159at2"/>
<proteinExistence type="predicted"/>
<dbReference type="EMBL" id="MOBQ01000007">
    <property type="protein sequence ID" value="RON50010.1"/>
    <property type="molecule type" value="Genomic_DNA"/>
</dbReference>
<accession>A0A423KCK7</accession>
<gene>
    <name evidence="2" type="ORF">BK666_06240</name>
</gene>
<dbReference type="InterPro" id="IPR002044">
    <property type="entry name" value="CBM20"/>
</dbReference>
<reference evidence="2 3" key="1">
    <citation type="submission" date="2016-10" db="EMBL/GenBank/DDBJ databases">
        <title>Comparative genome analysis of multiple Pseudomonas spp. focuses on biocontrol and plant growth promoting traits.</title>
        <authorList>
            <person name="Tao X.-Y."/>
            <person name="Taylor C.G."/>
        </authorList>
    </citation>
    <scope>NUCLEOTIDE SEQUENCE [LARGE SCALE GENOMIC DNA]</scope>
    <source>
        <strain evidence="2 3">37A10</strain>
    </source>
</reference>
<evidence type="ECO:0000259" key="1">
    <source>
        <dbReference type="PROSITE" id="PS51166"/>
    </source>
</evidence>
<feature type="domain" description="CBM20" evidence="1">
    <location>
        <begin position="26"/>
        <end position="135"/>
    </location>
</feature>
<dbReference type="PANTHER" id="PTHR15048">
    <property type="entry name" value="STARCH-BINDING DOMAIN-CONTAINING PROTEIN 1"/>
    <property type="match status" value="1"/>
</dbReference>
<dbReference type="InterPro" id="IPR013783">
    <property type="entry name" value="Ig-like_fold"/>
</dbReference>
<dbReference type="SUPFAM" id="SSF49452">
    <property type="entry name" value="Starch-binding domain-like"/>
    <property type="match status" value="1"/>
</dbReference>
<comment type="caution">
    <text evidence="2">The sequence shown here is derived from an EMBL/GenBank/DDBJ whole genome shotgun (WGS) entry which is preliminary data.</text>
</comment>
<sequence length="135" mass="14829">MFIMSRHRYLLPLGVFLLAMLPVLRDAPGAQFTYLLKVDFQCNNGITTPGYSVYVAGARPELGNWDPAKAAKLAPGAYPTWAGTVNFQGANPGDEVEWKCIVRNENDPTDVKWQPDPNNKVTMAFSPVPKSVGAF</sequence>
<dbReference type="PROSITE" id="PS51166">
    <property type="entry name" value="CBM20"/>
    <property type="match status" value="1"/>
</dbReference>
<organism evidence="2 3">
    <name type="scientific">Pseudomonas frederiksbergensis</name>
    <dbReference type="NCBI Taxonomy" id="104087"/>
    <lineage>
        <taxon>Bacteria</taxon>
        <taxon>Pseudomonadati</taxon>
        <taxon>Pseudomonadota</taxon>
        <taxon>Gammaproteobacteria</taxon>
        <taxon>Pseudomonadales</taxon>
        <taxon>Pseudomonadaceae</taxon>
        <taxon>Pseudomonas</taxon>
    </lineage>
</organism>
<dbReference type="PANTHER" id="PTHR15048:SF0">
    <property type="entry name" value="STARCH-BINDING DOMAIN-CONTAINING PROTEIN 1"/>
    <property type="match status" value="1"/>
</dbReference>
<dbReference type="InterPro" id="IPR013784">
    <property type="entry name" value="Carb-bd-like_fold"/>
</dbReference>
<dbReference type="AlphaFoldDB" id="A0A423KCK7"/>
<name>A0A423KCK7_9PSED</name>
<dbReference type="GO" id="GO:0016020">
    <property type="term" value="C:membrane"/>
    <property type="evidence" value="ECO:0007669"/>
    <property type="project" value="TreeGrafter"/>
</dbReference>
<dbReference type="GO" id="GO:2001070">
    <property type="term" value="F:starch binding"/>
    <property type="evidence" value="ECO:0007669"/>
    <property type="project" value="InterPro"/>
</dbReference>
<dbReference type="Proteomes" id="UP000285349">
    <property type="component" value="Unassembled WGS sequence"/>
</dbReference>
<protein>
    <submittedName>
        <fullName evidence="2">Carbohydrate-binding protein</fullName>
    </submittedName>
</protein>
<evidence type="ECO:0000313" key="3">
    <source>
        <dbReference type="Proteomes" id="UP000285349"/>
    </source>
</evidence>
<dbReference type="SMART" id="SM01065">
    <property type="entry name" value="CBM_2"/>
    <property type="match status" value="1"/>
</dbReference>